<keyword evidence="4" id="KW-0067">ATP-binding</keyword>
<dbReference type="STRING" id="78915.A0A4P9XGL5"/>
<reference evidence="8" key="1">
    <citation type="journal article" date="2018" name="Nat. Microbiol.">
        <title>Leveraging single-cell genomics to expand the fungal tree of life.</title>
        <authorList>
            <person name="Ahrendt S.R."/>
            <person name="Quandt C.A."/>
            <person name="Ciobanu D."/>
            <person name="Clum A."/>
            <person name="Salamov A."/>
            <person name="Andreopoulos B."/>
            <person name="Cheng J.F."/>
            <person name="Woyke T."/>
            <person name="Pelin A."/>
            <person name="Henrissat B."/>
            <person name="Reynolds N.K."/>
            <person name="Benny G.L."/>
            <person name="Smith M.E."/>
            <person name="James T.Y."/>
            <person name="Grigoriev I.V."/>
        </authorList>
    </citation>
    <scope>NUCLEOTIDE SEQUENCE [LARGE SCALE GENOMIC DNA]</scope>
    <source>
        <strain evidence="8">RSA 1356</strain>
    </source>
</reference>
<proteinExistence type="predicted"/>
<dbReference type="InterPro" id="IPR000719">
    <property type="entry name" value="Prot_kinase_dom"/>
</dbReference>
<evidence type="ECO:0000256" key="4">
    <source>
        <dbReference type="ARBA" id="ARBA00022840"/>
    </source>
</evidence>
<feature type="compositionally biased region" description="Low complexity" evidence="5">
    <location>
        <begin position="500"/>
        <end position="512"/>
    </location>
</feature>
<keyword evidence="8" id="KW-1185">Reference proteome</keyword>
<dbReference type="Proteomes" id="UP000271241">
    <property type="component" value="Unassembled WGS sequence"/>
</dbReference>
<feature type="region of interest" description="Disordered" evidence="5">
    <location>
        <begin position="77"/>
        <end position="117"/>
    </location>
</feature>
<dbReference type="Gene3D" id="1.10.510.10">
    <property type="entry name" value="Transferase(Phosphotransferase) domain 1"/>
    <property type="match status" value="1"/>
</dbReference>
<dbReference type="GO" id="GO:0005524">
    <property type="term" value="F:ATP binding"/>
    <property type="evidence" value="ECO:0007669"/>
    <property type="project" value="UniProtKB-KW"/>
</dbReference>
<dbReference type="SMART" id="SM00220">
    <property type="entry name" value="S_TKc"/>
    <property type="match status" value="1"/>
</dbReference>
<evidence type="ECO:0000256" key="3">
    <source>
        <dbReference type="ARBA" id="ARBA00022777"/>
    </source>
</evidence>
<evidence type="ECO:0000259" key="6">
    <source>
        <dbReference type="PROSITE" id="PS50011"/>
    </source>
</evidence>
<keyword evidence="3 7" id="KW-0418">Kinase</keyword>
<dbReference type="InterPro" id="IPR008271">
    <property type="entry name" value="Ser/Thr_kinase_AS"/>
</dbReference>
<dbReference type="GO" id="GO:0004674">
    <property type="term" value="F:protein serine/threonine kinase activity"/>
    <property type="evidence" value="ECO:0007669"/>
    <property type="project" value="TreeGrafter"/>
</dbReference>
<dbReference type="EMBL" id="KZ993795">
    <property type="protein sequence ID" value="RKP04371.1"/>
    <property type="molecule type" value="Genomic_DNA"/>
</dbReference>
<evidence type="ECO:0000256" key="1">
    <source>
        <dbReference type="ARBA" id="ARBA00022679"/>
    </source>
</evidence>
<organism evidence="7 8">
    <name type="scientific">Thamnocephalis sphaerospora</name>
    <dbReference type="NCBI Taxonomy" id="78915"/>
    <lineage>
        <taxon>Eukaryota</taxon>
        <taxon>Fungi</taxon>
        <taxon>Fungi incertae sedis</taxon>
        <taxon>Zoopagomycota</taxon>
        <taxon>Zoopagomycotina</taxon>
        <taxon>Zoopagomycetes</taxon>
        <taxon>Zoopagales</taxon>
        <taxon>Sigmoideomycetaceae</taxon>
        <taxon>Thamnocephalis</taxon>
    </lineage>
</organism>
<dbReference type="InterPro" id="IPR011009">
    <property type="entry name" value="Kinase-like_dom_sf"/>
</dbReference>
<dbReference type="OrthoDB" id="626167at2759"/>
<evidence type="ECO:0000256" key="5">
    <source>
        <dbReference type="SAM" id="MobiDB-lite"/>
    </source>
</evidence>
<gene>
    <name evidence="7" type="ORF">THASP1DRAFT_33874</name>
</gene>
<dbReference type="SUPFAM" id="SSF56112">
    <property type="entry name" value="Protein kinase-like (PK-like)"/>
    <property type="match status" value="1"/>
</dbReference>
<accession>A0A4P9XGL5</accession>
<name>A0A4P9XGL5_9FUNG</name>
<dbReference type="Pfam" id="PF00069">
    <property type="entry name" value="Pkinase"/>
    <property type="match status" value="1"/>
</dbReference>
<dbReference type="PROSITE" id="PS50011">
    <property type="entry name" value="PROTEIN_KINASE_DOM"/>
    <property type="match status" value="1"/>
</dbReference>
<dbReference type="AlphaFoldDB" id="A0A4P9XGL5"/>
<dbReference type="PANTHER" id="PTHR43289">
    <property type="entry name" value="MITOGEN-ACTIVATED PROTEIN KINASE KINASE KINASE 20-RELATED"/>
    <property type="match status" value="1"/>
</dbReference>
<feature type="domain" description="Protein kinase" evidence="6">
    <location>
        <begin position="125"/>
        <end position="458"/>
    </location>
</feature>
<keyword evidence="1" id="KW-0808">Transferase</keyword>
<feature type="compositionally biased region" description="Polar residues" evidence="5">
    <location>
        <begin position="459"/>
        <end position="468"/>
    </location>
</feature>
<protein>
    <submittedName>
        <fullName evidence="7">Kinase-like domain-containing protein</fullName>
    </submittedName>
</protein>
<dbReference type="PANTHER" id="PTHR43289:SF6">
    <property type="entry name" value="SERINE_THREONINE-PROTEIN KINASE NEKL-3"/>
    <property type="match status" value="1"/>
</dbReference>
<keyword evidence="2" id="KW-0547">Nucleotide-binding</keyword>
<feature type="compositionally biased region" description="Low complexity" evidence="5">
    <location>
        <begin position="156"/>
        <end position="168"/>
    </location>
</feature>
<feature type="region of interest" description="Disordered" evidence="5">
    <location>
        <begin position="137"/>
        <end position="176"/>
    </location>
</feature>
<evidence type="ECO:0000256" key="2">
    <source>
        <dbReference type="ARBA" id="ARBA00022741"/>
    </source>
</evidence>
<dbReference type="PROSITE" id="PS00108">
    <property type="entry name" value="PROTEIN_KINASE_ST"/>
    <property type="match status" value="1"/>
</dbReference>
<feature type="compositionally biased region" description="Gly residues" evidence="5">
    <location>
        <begin position="92"/>
        <end position="103"/>
    </location>
</feature>
<evidence type="ECO:0000313" key="7">
    <source>
        <dbReference type="EMBL" id="RKP04371.1"/>
    </source>
</evidence>
<feature type="region of interest" description="Disordered" evidence="5">
    <location>
        <begin position="426"/>
        <end position="527"/>
    </location>
</feature>
<sequence>MRSSLLDERRRGFEIYKYKTVDLSPSGDSFIDSTAYIEASAAFCNQVDLVRERLGQNHDGIRNADREAKRKRLNELSAADAAVGSPAKRARGAGGQRGRGAAGGRNNNVGTRGDRGNADSVQMALEKANVISRGSFRSLHSETPLPTRYDIDARDSASNTDSESTTDSEQPFEPPSWMACATDTAGQQLFIKVFNDICFGRHEIWMNELILYAEKLRSRWPSLRKHTPLDGRITRVVWTGECDGSPVLVMKAEQEADQPISTPMQLAGFAQNVAKTLAILHDDVKVVHGDIKPSNLIVAKNGSDDRPVQVVVCDFGSAHPIKDDAKPSAPIYSTGGTKDYCAPERDEHNPAPASDVYSLGATLCDIMVGQKIECEPIHVYVAKMLDPVPKKRPRARDVAKKFKSIQKKLETLGLGGVDVFGGAHAATSKPVSSTELRAGGSGTSHRSGSRNEMKRPSLVSGSSGSDTLVGSDPLSSRPMEYPHPKVSSSLEVVAEDTSRQQQAQKLKTLQKTPSNKRTQPQRRCKAS</sequence>
<evidence type="ECO:0000313" key="8">
    <source>
        <dbReference type="Proteomes" id="UP000271241"/>
    </source>
</evidence>